<comment type="catalytic activity">
    <reaction evidence="21">
        <text>DNA(n) + a 2'-deoxyribonucleoside 5'-triphosphate = DNA(n+1) + diphosphate</text>
        <dbReference type="Rhea" id="RHEA:22508"/>
        <dbReference type="Rhea" id="RHEA-COMP:17339"/>
        <dbReference type="Rhea" id="RHEA-COMP:17340"/>
        <dbReference type="ChEBI" id="CHEBI:33019"/>
        <dbReference type="ChEBI" id="CHEBI:61560"/>
        <dbReference type="ChEBI" id="CHEBI:173112"/>
        <dbReference type="EC" id="2.7.7.7"/>
    </reaction>
</comment>
<protein>
    <submittedName>
        <fullName evidence="24">Retrovirus-related Pol polyprotein from transposon TNT 1-94</fullName>
    </submittedName>
</protein>
<feature type="domain" description="Integrase catalytic" evidence="23">
    <location>
        <begin position="556"/>
        <end position="730"/>
    </location>
</feature>
<dbReference type="InterPro" id="IPR013103">
    <property type="entry name" value="RVT_2"/>
</dbReference>
<keyword evidence="2" id="KW-0815">Transposition</keyword>
<dbReference type="GO" id="GO:0008233">
    <property type="term" value="F:peptidase activity"/>
    <property type="evidence" value="ECO:0007669"/>
    <property type="project" value="UniProtKB-KW"/>
</dbReference>
<feature type="region of interest" description="Disordered" evidence="22">
    <location>
        <begin position="832"/>
        <end position="915"/>
    </location>
</feature>
<evidence type="ECO:0000256" key="3">
    <source>
        <dbReference type="ARBA" id="ARBA00022612"/>
    </source>
</evidence>
<dbReference type="InterPro" id="IPR039537">
    <property type="entry name" value="Retrotran_Ty1/copia-like"/>
</dbReference>
<evidence type="ECO:0000256" key="18">
    <source>
        <dbReference type="ARBA" id="ARBA00023172"/>
    </source>
</evidence>
<evidence type="ECO:0000256" key="1">
    <source>
        <dbReference type="ARBA" id="ARBA00002180"/>
    </source>
</evidence>
<evidence type="ECO:0000256" key="16">
    <source>
        <dbReference type="ARBA" id="ARBA00022932"/>
    </source>
</evidence>
<evidence type="ECO:0000256" key="19">
    <source>
        <dbReference type="ARBA" id="ARBA00023268"/>
    </source>
</evidence>
<dbReference type="GO" id="GO:0032196">
    <property type="term" value="P:transposition"/>
    <property type="evidence" value="ECO:0007669"/>
    <property type="project" value="UniProtKB-KW"/>
</dbReference>
<evidence type="ECO:0000313" key="25">
    <source>
        <dbReference type="Proteomes" id="UP000184267"/>
    </source>
</evidence>
<keyword evidence="18" id="KW-0233">DNA recombination</keyword>
<dbReference type="Pfam" id="PF14223">
    <property type="entry name" value="Retrotran_gag_2"/>
    <property type="match status" value="1"/>
</dbReference>
<dbReference type="STRING" id="154538.A0A1M2VUZ9"/>
<evidence type="ECO:0000259" key="23">
    <source>
        <dbReference type="PROSITE" id="PS50994"/>
    </source>
</evidence>
<dbReference type="GO" id="GO:0003964">
    <property type="term" value="F:RNA-directed DNA polymerase activity"/>
    <property type="evidence" value="ECO:0007669"/>
    <property type="project" value="UniProtKB-KW"/>
</dbReference>
<feature type="compositionally biased region" description="Basic and acidic residues" evidence="22">
    <location>
        <begin position="854"/>
        <end position="867"/>
    </location>
</feature>
<dbReference type="GO" id="GO:0003887">
    <property type="term" value="F:DNA-directed DNA polymerase activity"/>
    <property type="evidence" value="ECO:0007669"/>
    <property type="project" value="UniProtKB-KW"/>
</dbReference>
<dbReference type="Pfam" id="PF25597">
    <property type="entry name" value="SH3_retrovirus"/>
    <property type="match status" value="1"/>
</dbReference>
<proteinExistence type="predicted"/>
<evidence type="ECO:0000256" key="12">
    <source>
        <dbReference type="ARBA" id="ARBA00022842"/>
    </source>
</evidence>
<dbReference type="Pfam" id="PF13976">
    <property type="entry name" value="gag_pre-integrs"/>
    <property type="match status" value="1"/>
</dbReference>
<keyword evidence="13" id="KW-0694">RNA-binding</keyword>
<dbReference type="SUPFAM" id="SSF53098">
    <property type="entry name" value="Ribonuclease H-like"/>
    <property type="match status" value="1"/>
</dbReference>
<dbReference type="GO" id="GO:0003723">
    <property type="term" value="F:RNA binding"/>
    <property type="evidence" value="ECO:0007669"/>
    <property type="project" value="UniProtKB-KW"/>
</dbReference>
<dbReference type="GO" id="GO:0015074">
    <property type="term" value="P:DNA integration"/>
    <property type="evidence" value="ECO:0007669"/>
    <property type="project" value="UniProtKB-KW"/>
</dbReference>
<evidence type="ECO:0000256" key="17">
    <source>
        <dbReference type="ARBA" id="ARBA00023113"/>
    </source>
</evidence>
<evidence type="ECO:0000256" key="20">
    <source>
        <dbReference type="ARBA" id="ARBA00048173"/>
    </source>
</evidence>
<keyword evidence="17" id="KW-0917">Virion maturation</keyword>
<feature type="compositionally biased region" description="Basic and acidic residues" evidence="22">
    <location>
        <begin position="883"/>
        <end position="912"/>
    </location>
</feature>
<dbReference type="Proteomes" id="UP000184267">
    <property type="component" value="Unassembled WGS sequence"/>
</dbReference>
<dbReference type="GO" id="GO:0046872">
    <property type="term" value="F:metal ion binding"/>
    <property type="evidence" value="ECO:0007669"/>
    <property type="project" value="UniProtKB-KW"/>
</dbReference>
<dbReference type="PANTHER" id="PTHR42648:SF11">
    <property type="entry name" value="TRANSPOSON TY4-P GAG-POL POLYPROTEIN"/>
    <property type="match status" value="1"/>
</dbReference>
<dbReference type="InterPro" id="IPR001584">
    <property type="entry name" value="Integrase_cat-core"/>
</dbReference>
<keyword evidence="16" id="KW-0808">Transferase</keyword>
<dbReference type="InterPro" id="IPR012337">
    <property type="entry name" value="RNaseH-like_sf"/>
</dbReference>
<keyword evidence="6" id="KW-0540">Nuclease</keyword>
<evidence type="ECO:0000256" key="2">
    <source>
        <dbReference type="ARBA" id="ARBA00022578"/>
    </source>
</evidence>
<keyword evidence="25" id="KW-1185">Reference proteome</keyword>
<keyword evidence="16" id="KW-0239">DNA-directed DNA polymerase</keyword>
<sequence length="1469" mass="161810">MSDEFDPSKLPFLPESAQLGTCSWSDWKKKIESYCDARDTLGHLDGTSPKPVLATEAAAETETPNPNAPQITAAAAEYEVKLKKWTSKDKWVKMLLTWNMTSDASAGITMTGKTAAQVWAQLGTRYEASSSLDRINLVRKLEATKFAVGSDIGDHVSRMCRLWQEAKDAGASVPAADFSVHLCNSMPVAFEPIFAHLLGNDNPEIVMSQVKALYTNSVLRAGIATNLAAANSSSQTNAFVARSTITCEWCGWGGHTRDRCYCPGGGLAGKQPATWKTEPRPKRGSPCEAAIQAKLATITLPGPTPTPTASVATVVETPPTTSIAQTSGGGGVPEGTRTVNAFVVTTEEDRTASEPILDPSVPVRAFADTGASHHYFTDRRHFSNYKPIEPLHGNAAKRGATFEIIGTGDVQIVTRIAGVESVVTLKDVLHAPDLAANLISIARIDRGGCNIQINAGAMTVYSHNDPATPCLRGTRTVGDLYEVVIERVEITHDDEPNAFLTATKADLATWHRRLGHPREQTIREMAKGGAVTGMELVGKPPAGRCTDCLRGKQTRTPFYPATVETEVGERVYVDPMFFNVKSLGGGDIGFTYDDGASSFLVGFVCKTKTQEQSLETLETYHTWLERQTGKKLKIVRTDNGGEFCNELWTAYFRRTGLKHEPSTPKTPQQVGVAERGHRTIGERVRTMLADSQLPEYLWGEAFMSAIYTKNLTASVRQQGRTPYEKFMGHIPDVGHLRAFGSIAWVKIPDDTRKKLDPKSRRGFLVGYTEDANYRIWVPQEGGPQGTVIRSRDVVFEEGKPHRTLTLEGEVELDGFILPGNTFSQLEIQGGAQVEDLEEREGEGEGESESEDGPLEDRELGVGEREWVAVEGQGPEAAKGAGDGTRRSGREPKPSRAMVESKEYQEREREAKEQNQPWAKLTVDARYVALMTAVEPNHGKTLDTHEGGTTPQTLREAMKEEEIWKPAMDKEMGGLLKIGAWTLVPRRPEMNVVGCKWAYARKFDAEGSWKPKARLVAKGFHQIPGIDYFESHASVVRFESLRVICALATYRGMEMGQDDVEKAYLNAVPQVPVYMKQPPGYEDKDHPDWVCLLQRSLYGLMQSGNDWWRDLDNTYADLGFERSRGDECVRARFDEEGLAITATYTDDITSCADTPPGLATVRSDIAARYTLSGGGEFRYMLGVAVQRDRARGTMRLTQRAYAERVLERFGMKDCNPVTTPLEPGLKLPKDAGTPTVAEAKEMEAVPYREGLGALMYLAVATRPDLSHAVQFLSRFMASPGYDHWKSLKRVLRYVKGTLDYGITYYDATHPGSTLQPVLYSDSSYADCVDTARSTHGHIAIMAGGPVTWSSRRQDLVTLSSTEAEYIAAVNAGQTALWLYKFLDEVYLPAARPIVIRIDSSGAESLAKRSANFTRVRHLRVREYWLRDVIRDGDIAIERVPGTANPADMLTKSLGPTILKGYVNRLGLAPK</sequence>
<dbReference type="GO" id="GO:0004519">
    <property type="term" value="F:endonuclease activity"/>
    <property type="evidence" value="ECO:0007669"/>
    <property type="project" value="UniProtKB-KW"/>
</dbReference>
<keyword evidence="19" id="KW-0511">Multifunctional enzyme</keyword>
<evidence type="ECO:0000256" key="15">
    <source>
        <dbReference type="ARBA" id="ARBA00022918"/>
    </source>
</evidence>
<dbReference type="OMA" id="SHTANEN"/>
<feature type="compositionally biased region" description="Acidic residues" evidence="22">
    <location>
        <begin position="834"/>
        <end position="853"/>
    </location>
</feature>
<evidence type="ECO:0000256" key="22">
    <source>
        <dbReference type="SAM" id="MobiDB-lite"/>
    </source>
</evidence>
<evidence type="ECO:0000256" key="21">
    <source>
        <dbReference type="ARBA" id="ARBA00049244"/>
    </source>
</evidence>
<keyword evidence="7" id="KW-0479">Metal-binding</keyword>
<keyword evidence="11" id="KW-0067">ATP-binding</keyword>
<evidence type="ECO:0000313" key="24">
    <source>
        <dbReference type="EMBL" id="OJT11423.1"/>
    </source>
</evidence>
<comment type="function">
    <text evidence="1">The aspartyl protease (PR) mediates the proteolytic cleavages of the Gag and Gag-Pol polyproteins after assembly of the VLP.</text>
</comment>
<dbReference type="Gene3D" id="3.30.420.10">
    <property type="entry name" value="Ribonuclease H-like superfamily/Ribonuclease H"/>
    <property type="match status" value="1"/>
</dbReference>
<keyword evidence="4" id="KW-0645">Protease</keyword>
<evidence type="ECO:0000256" key="8">
    <source>
        <dbReference type="ARBA" id="ARBA00022741"/>
    </source>
</evidence>
<keyword evidence="10" id="KW-0378">Hydrolase</keyword>
<dbReference type="PANTHER" id="PTHR42648">
    <property type="entry name" value="TRANSPOSASE, PUTATIVE-RELATED"/>
    <property type="match status" value="1"/>
</dbReference>
<accession>A0A1M2VUZ9</accession>
<dbReference type="PROSITE" id="PS50994">
    <property type="entry name" value="INTEGRASE"/>
    <property type="match status" value="1"/>
</dbReference>
<keyword evidence="5" id="KW-0548">Nucleotidyltransferase</keyword>
<evidence type="ECO:0000256" key="7">
    <source>
        <dbReference type="ARBA" id="ARBA00022723"/>
    </source>
</evidence>
<keyword evidence="3" id="KW-1188">Viral release from host cell</keyword>
<dbReference type="InterPro" id="IPR054722">
    <property type="entry name" value="PolX-like_BBD"/>
</dbReference>
<evidence type="ECO:0000256" key="13">
    <source>
        <dbReference type="ARBA" id="ARBA00022884"/>
    </source>
</evidence>
<dbReference type="Pfam" id="PF07727">
    <property type="entry name" value="RVT_2"/>
    <property type="match status" value="1"/>
</dbReference>
<evidence type="ECO:0000256" key="5">
    <source>
        <dbReference type="ARBA" id="ARBA00022695"/>
    </source>
</evidence>
<name>A0A1M2VUZ9_TRAPU</name>
<dbReference type="GO" id="GO:0006310">
    <property type="term" value="P:DNA recombination"/>
    <property type="evidence" value="ECO:0007669"/>
    <property type="project" value="UniProtKB-KW"/>
</dbReference>
<dbReference type="GO" id="GO:0005524">
    <property type="term" value="F:ATP binding"/>
    <property type="evidence" value="ECO:0007669"/>
    <property type="project" value="UniProtKB-KW"/>
</dbReference>
<keyword evidence="15" id="KW-0695">RNA-directed DNA polymerase</keyword>
<dbReference type="CDD" id="cd09272">
    <property type="entry name" value="RNase_HI_RT_Ty1"/>
    <property type="match status" value="1"/>
</dbReference>
<evidence type="ECO:0000256" key="9">
    <source>
        <dbReference type="ARBA" id="ARBA00022759"/>
    </source>
</evidence>
<keyword evidence="9" id="KW-0255">Endonuclease</keyword>
<evidence type="ECO:0000256" key="6">
    <source>
        <dbReference type="ARBA" id="ARBA00022722"/>
    </source>
</evidence>
<evidence type="ECO:0000256" key="14">
    <source>
        <dbReference type="ARBA" id="ARBA00022908"/>
    </source>
</evidence>
<organism evidence="24 25">
    <name type="scientific">Trametes pubescens</name>
    <name type="common">White-rot fungus</name>
    <dbReference type="NCBI Taxonomy" id="154538"/>
    <lineage>
        <taxon>Eukaryota</taxon>
        <taxon>Fungi</taxon>
        <taxon>Dikarya</taxon>
        <taxon>Basidiomycota</taxon>
        <taxon>Agaricomycotina</taxon>
        <taxon>Agaricomycetes</taxon>
        <taxon>Polyporales</taxon>
        <taxon>Polyporaceae</taxon>
        <taxon>Trametes</taxon>
    </lineage>
</organism>
<dbReference type="EMBL" id="MNAD01000643">
    <property type="protein sequence ID" value="OJT11423.1"/>
    <property type="molecule type" value="Genomic_DNA"/>
</dbReference>
<evidence type="ECO:0000256" key="11">
    <source>
        <dbReference type="ARBA" id="ARBA00022840"/>
    </source>
</evidence>
<dbReference type="InterPro" id="IPR057670">
    <property type="entry name" value="SH3_retrovirus"/>
</dbReference>
<keyword evidence="12" id="KW-0460">Magnesium</keyword>
<dbReference type="OrthoDB" id="2742630at2759"/>
<dbReference type="InterPro" id="IPR025724">
    <property type="entry name" value="GAG-pre-integrase_dom"/>
</dbReference>
<keyword evidence="8" id="KW-0547">Nucleotide-binding</keyword>
<dbReference type="GO" id="GO:0006508">
    <property type="term" value="P:proteolysis"/>
    <property type="evidence" value="ECO:0007669"/>
    <property type="project" value="UniProtKB-KW"/>
</dbReference>
<dbReference type="Pfam" id="PF22936">
    <property type="entry name" value="Pol_BBD"/>
    <property type="match status" value="1"/>
</dbReference>
<reference evidence="24 25" key="1">
    <citation type="submission" date="2016-10" db="EMBL/GenBank/DDBJ databases">
        <title>Genome sequence of the basidiomycete white-rot fungus Trametes pubescens.</title>
        <authorList>
            <person name="Makela M.R."/>
            <person name="Granchi Z."/>
            <person name="Peng M."/>
            <person name="De Vries R.P."/>
            <person name="Grigoriev I."/>
            <person name="Riley R."/>
            <person name="Hilden K."/>
        </authorList>
    </citation>
    <scope>NUCLEOTIDE SEQUENCE [LARGE SCALE GENOMIC DNA]</scope>
    <source>
        <strain evidence="24 25">FBCC735</strain>
    </source>
</reference>
<evidence type="ECO:0000256" key="4">
    <source>
        <dbReference type="ARBA" id="ARBA00022670"/>
    </source>
</evidence>
<dbReference type="GO" id="GO:0005634">
    <property type="term" value="C:nucleus"/>
    <property type="evidence" value="ECO:0007669"/>
    <property type="project" value="UniProtKB-ARBA"/>
</dbReference>
<evidence type="ECO:0000256" key="10">
    <source>
        <dbReference type="ARBA" id="ARBA00022801"/>
    </source>
</evidence>
<keyword evidence="14" id="KW-0229">DNA integration</keyword>
<comment type="caution">
    <text evidence="24">The sequence shown here is derived from an EMBL/GenBank/DDBJ whole genome shotgun (WGS) entry which is preliminary data.</text>
</comment>
<gene>
    <name evidence="24" type="ORF">TRAPUB_12067</name>
</gene>
<dbReference type="InterPro" id="IPR036397">
    <property type="entry name" value="RNaseH_sf"/>
</dbReference>
<comment type="catalytic activity">
    <reaction evidence="20">
        <text>DNA(n) + a 2'-deoxyribonucleoside 5'-triphosphate = DNA(n+1) + diphosphate</text>
        <dbReference type="Rhea" id="RHEA:22508"/>
        <dbReference type="Rhea" id="RHEA-COMP:17339"/>
        <dbReference type="Rhea" id="RHEA-COMP:17340"/>
        <dbReference type="ChEBI" id="CHEBI:33019"/>
        <dbReference type="ChEBI" id="CHEBI:61560"/>
        <dbReference type="ChEBI" id="CHEBI:173112"/>
        <dbReference type="EC" id="2.7.7.49"/>
    </reaction>
</comment>